<dbReference type="FunFam" id="3.30.730.10:FF:000001">
    <property type="entry name" value="Ethylene-responsive transcription factor 2"/>
    <property type="match status" value="1"/>
</dbReference>
<feature type="region of interest" description="Disordered" evidence="8">
    <location>
        <begin position="87"/>
        <end position="110"/>
    </location>
</feature>
<gene>
    <name evidence="10" type="ORF">MTR67_004570</name>
</gene>
<dbReference type="InterPro" id="IPR016177">
    <property type="entry name" value="DNA-bd_dom_sf"/>
</dbReference>
<dbReference type="InterPro" id="IPR036955">
    <property type="entry name" value="AP2/ERF_dom_sf"/>
</dbReference>
<name>A0AAF0TF77_SOLVR</name>
<evidence type="ECO:0000259" key="9">
    <source>
        <dbReference type="PROSITE" id="PS51032"/>
    </source>
</evidence>
<dbReference type="GO" id="GO:0006952">
    <property type="term" value="P:defense response"/>
    <property type="evidence" value="ECO:0007669"/>
    <property type="project" value="UniProtKB-KW"/>
</dbReference>
<keyword evidence="7" id="KW-0539">Nucleus</keyword>
<proteinExistence type="predicted"/>
<evidence type="ECO:0000256" key="1">
    <source>
        <dbReference type="ARBA" id="ARBA00004123"/>
    </source>
</evidence>
<dbReference type="GO" id="GO:0003700">
    <property type="term" value="F:DNA-binding transcription factor activity"/>
    <property type="evidence" value="ECO:0007669"/>
    <property type="project" value="InterPro"/>
</dbReference>
<accession>A0AAF0TF77</accession>
<keyword evidence="3" id="KW-0805">Transcription regulation</keyword>
<keyword evidence="5" id="KW-0010">Activator</keyword>
<evidence type="ECO:0000313" key="11">
    <source>
        <dbReference type="Proteomes" id="UP001234989"/>
    </source>
</evidence>
<evidence type="ECO:0000256" key="7">
    <source>
        <dbReference type="ARBA" id="ARBA00023242"/>
    </source>
</evidence>
<reference evidence="10" key="1">
    <citation type="submission" date="2023-08" db="EMBL/GenBank/DDBJ databases">
        <title>A de novo genome assembly of Solanum verrucosum Schlechtendal, a Mexican diploid species geographically isolated from the other diploid A-genome species in potato relatives.</title>
        <authorList>
            <person name="Hosaka K."/>
        </authorList>
    </citation>
    <scope>NUCLEOTIDE SEQUENCE</scope>
    <source>
        <tissue evidence="10">Young leaves</tissue>
    </source>
</reference>
<dbReference type="PROSITE" id="PS51032">
    <property type="entry name" value="AP2_ERF"/>
    <property type="match status" value="1"/>
</dbReference>
<dbReference type="PANTHER" id="PTHR31190:SF102">
    <property type="entry name" value="AP2_ERF DOMAIN-CONTAINING PROTEIN"/>
    <property type="match status" value="1"/>
</dbReference>
<evidence type="ECO:0000256" key="5">
    <source>
        <dbReference type="ARBA" id="ARBA00023159"/>
    </source>
</evidence>
<dbReference type="Proteomes" id="UP001234989">
    <property type="component" value="Chromosome 1"/>
</dbReference>
<dbReference type="InterPro" id="IPR001471">
    <property type="entry name" value="AP2/ERF_dom"/>
</dbReference>
<comment type="subcellular location">
    <subcellularLocation>
        <location evidence="1">Nucleus</location>
    </subcellularLocation>
</comment>
<evidence type="ECO:0000313" key="10">
    <source>
        <dbReference type="EMBL" id="WMV11185.1"/>
    </source>
</evidence>
<dbReference type="InterPro" id="IPR044808">
    <property type="entry name" value="ERF_plant"/>
</dbReference>
<dbReference type="Gene3D" id="3.30.730.10">
    <property type="entry name" value="AP2/ERF domain"/>
    <property type="match status" value="1"/>
</dbReference>
<keyword evidence="11" id="KW-1185">Reference proteome</keyword>
<dbReference type="GO" id="GO:0005634">
    <property type="term" value="C:nucleus"/>
    <property type="evidence" value="ECO:0007669"/>
    <property type="project" value="UniProtKB-SubCell"/>
</dbReference>
<feature type="domain" description="AP2/ERF" evidence="9">
    <location>
        <begin position="17"/>
        <end position="75"/>
    </location>
</feature>
<keyword evidence="2" id="KW-0611">Plant defense</keyword>
<keyword evidence="4" id="KW-0238">DNA-binding</keyword>
<evidence type="ECO:0000256" key="4">
    <source>
        <dbReference type="ARBA" id="ARBA00023125"/>
    </source>
</evidence>
<evidence type="ECO:0000256" key="2">
    <source>
        <dbReference type="ARBA" id="ARBA00022821"/>
    </source>
</evidence>
<protein>
    <recommendedName>
        <fullName evidence="9">AP2/ERF domain-containing protein</fullName>
    </recommendedName>
</protein>
<organism evidence="10 11">
    <name type="scientific">Solanum verrucosum</name>
    <dbReference type="NCBI Taxonomy" id="315347"/>
    <lineage>
        <taxon>Eukaryota</taxon>
        <taxon>Viridiplantae</taxon>
        <taxon>Streptophyta</taxon>
        <taxon>Embryophyta</taxon>
        <taxon>Tracheophyta</taxon>
        <taxon>Spermatophyta</taxon>
        <taxon>Magnoliopsida</taxon>
        <taxon>eudicotyledons</taxon>
        <taxon>Gunneridae</taxon>
        <taxon>Pentapetalae</taxon>
        <taxon>asterids</taxon>
        <taxon>lamiids</taxon>
        <taxon>Solanales</taxon>
        <taxon>Solanaceae</taxon>
        <taxon>Solanoideae</taxon>
        <taxon>Solaneae</taxon>
        <taxon>Solanum</taxon>
    </lineage>
</organism>
<evidence type="ECO:0000256" key="3">
    <source>
        <dbReference type="ARBA" id="ARBA00023015"/>
    </source>
</evidence>
<keyword evidence="6" id="KW-0804">Transcription</keyword>
<dbReference type="PANTHER" id="PTHR31190">
    <property type="entry name" value="DNA-BINDING DOMAIN"/>
    <property type="match status" value="1"/>
</dbReference>
<dbReference type="Pfam" id="PF00847">
    <property type="entry name" value="AP2"/>
    <property type="match status" value="1"/>
</dbReference>
<dbReference type="PRINTS" id="PR00367">
    <property type="entry name" value="ETHRSPELEMNT"/>
</dbReference>
<dbReference type="EMBL" id="CP133612">
    <property type="protein sequence ID" value="WMV11185.1"/>
    <property type="molecule type" value="Genomic_DNA"/>
</dbReference>
<sequence>MEENKESTTPLEHRPKKYKGVRRRPWGKYAAEIRDPERKGCRLWLGTYETPEDAALAYDRTAFKLRGSRAVLNFPHLIESNVTEINRVRPRRRPRSPEFSSSSPPPPRYRRNIELINSLATVNNLDGQNIMERCLTCNYYFA</sequence>
<dbReference type="CDD" id="cd00018">
    <property type="entry name" value="AP2"/>
    <property type="match status" value="1"/>
</dbReference>
<dbReference type="SUPFAM" id="SSF54171">
    <property type="entry name" value="DNA-binding domain"/>
    <property type="match status" value="1"/>
</dbReference>
<dbReference type="SMART" id="SM00380">
    <property type="entry name" value="AP2"/>
    <property type="match status" value="1"/>
</dbReference>
<dbReference type="GO" id="GO:0003677">
    <property type="term" value="F:DNA binding"/>
    <property type="evidence" value="ECO:0007669"/>
    <property type="project" value="UniProtKB-KW"/>
</dbReference>
<dbReference type="GO" id="GO:0009873">
    <property type="term" value="P:ethylene-activated signaling pathway"/>
    <property type="evidence" value="ECO:0007669"/>
    <property type="project" value="InterPro"/>
</dbReference>
<dbReference type="AlphaFoldDB" id="A0AAF0TF77"/>
<evidence type="ECO:0000256" key="8">
    <source>
        <dbReference type="SAM" id="MobiDB-lite"/>
    </source>
</evidence>
<evidence type="ECO:0000256" key="6">
    <source>
        <dbReference type="ARBA" id="ARBA00023163"/>
    </source>
</evidence>